<keyword evidence="15 18" id="KW-0472">Membrane</keyword>
<dbReference type="InterPro" id="IPR036890">
    <property type="entry name" value="HATPase_C_sf"/>
</dbReference>
<evidence type="ECO:0000256" key="11">
    <source>
        <dbReference type="ARBA" id="ARBA00022777"/>
    </source>
</evidence>
<gene>
    <name evidence="25" type="primary">orf2</name>
</gene>
<dbReference type="InterPro" id="IPR001789">
    <property type="entry name" value="Sig_transdc_resp-reg_receiver"/>
</dbReference>
<dbReference type="InterPro" id="IPR036641">
    <property type="entry name" value="HPT_dom_sf"/>
</dbReference>
<dbReference type="SUPFAM" id="SSF52172">
    <property type="entry name" value="CheY-like"/>
    <property type="match status" value="1"/>
</dbReference>
<evidence type="ECO:0000259" key="23">
    <source>
        <dbReference type="PROSITE" id="PS50113"/>
    </source>
</evidence>
<keyword evidence="4" id="KW-1003">Cell membrane</keyword>
<dbReference type="PROSITE" id="PS50113">
    <property type="entry name" value="PAC"/>
    <property type="match status" value="1"/>
</dbReference>
<dbReference type="Gene3D" id="1.20.120.160">
    <property type="entry name" value="HPT domain"/>
    <property type="match status" value="1"/>
</dbReference>
<dbReference type="CDD" id="cd16922">
    <property type="entry name" value="HATPase_EvgS-ArcB-TorS-like"/>
    <property type="match status" value="1"/>
</dbReference>
<organism evidence="25">
    <name type="scientific">Pseudomonas sp. BS</name>
    <dbReference type="NCBI Taxonomy" id="170180"/>
    <lineage>
        <taxon>Bacteria</taxon>
        <taxon>Pseudomonadati</taxon>
        <taxon>Pseudomonadota</taxon>
        <taxon>Gammaproteobacteria</taxon>
        <taxon>Pseudomonadales</taxon>
        <taxon>Pseudomonadaceae</taxon>
        <taxon>Pseudomonas</taxon>
    </lineage>
</organism>
<evidence type="ECO:0000256" key="4">
    <source>
        <dbReference type="ARBA" id="ARBA00022475"/>
    </source>
</evidence>
<evidence type="ECO:0000259" key="21">
    <source>
        <dbReference type="PROSITE" id="PS50110"/>
    </source>
</evidence>
<dbReference type="SUPFAM" id="SSF47226">
    <property type="entry name" value="Histidine-containing phosphotransfer domain, HPT domain"/>
    <property type="match status" value="1"/>
</dbReference>
<sequence length="1211" mass="134671">MYLRSFCLFLCLLVGSTAAASLPLAPQTLFSQLRIDRHDMAITSDDWHWLRHKAELRVGVSLSESAPFAVQANDSLYEGISADATALVGQLLGLQVKIVPFANDREAEEALQAGRVDVINRHGNLAPRQGLLFSKPYAREQLALFKRSAEPRHSPVDLAGLRVAVAEVHSAEVKQRYPRADLRVYADQDKAIAAAAFGQADVYLGDLYSAYYHLNRSFYGYLRFERFSDLPVGGYGFALRTDNTRLQRLIDVAIEAIGDDPLRNLAKRWVGNSFIPSEEPIGLSVEQMRWIQRNPIARLVINDDMAPGAYFDSNGIFSGGVADLLEVITLSTGLHFEVVLRSGGYPQMIETLHKDEADLALMTASPEREAYLRFSRPLNASPFVLLSGIDQQGKLGNLADKRLAIPSGHVAMQQLRKRYPEATLIEAGTTLDTMNMLYQGKADAAMVALPAARYYIERLFRDKLVINRVLDVGPATLNFAMRRSDVELQAIIDKVMQSISPDEINAISNRWRSPPGMSGQTWIDYRRVILEILVAAGLLLVLSLVWVIYLRRQIKARLKAERMLNDQLQFVETLTDCMPPPLYVRDLKGRMLSCNRSYLKSVGLSAEQVLNKTVRQLPKENFESQPDFHRNYLQAMRDGQTIESVHAVQLQGREVWINHWVQPFEDSQGVTKGVICGWLDITEHRQLIEQLQEAKNLADDASRAKTSFLATMSHEIRTPMNAVIGILELALKRADSQPIDRASIEIAHTSANSLLELIGDILDIARIESGRLSLSPKRANLRELVESVARVFEGLARQKRLNLILDIDSSINCDVLVDALRFKQILSNLVSNAIKFTEEGSVKISISGLAVNASLLNVNLSVEDTGVGISPSDQQRLFRPFVQAQRNVQHTEGTGLGLVICRSLCEMMGGRVGLTSTLGRGTRVELEVRLQVLELIDVHPAPVLIQARPRQRLQVLVVDDHRINRQVLHEQLSFLGHDAIEAQDGQVALQRWGEQPFDVVITDCHMPVMNGAELTRAIRQIEQQRGLEATVIIGLTADAQPEELELCILAGMNECLIKPLGLDELDARLLGLQPEPASSPAQLEHCQPEPLLPAPESLRLLDLGPLELLISSEPVKFRQILDELINNNRKDCQALKASMQAGDTDKLSEYAHRIKGAARVIKGEQLVECCRQLEAVCLDPQATFGQLEEAVSRIEAAIGALEQALLAVQQP</sequence>
<evidence type="ECO:0000259" key="20">
    <source>
        <dbReference type="PROSITE" id="PS50109"/>
    </source>
</evidence>
<name>Q549V6_9PSED</name>
<dbReference type="EMBL" id="AB176845">
    <property type="protein sequence ID" value="BAD20690.1"/>
    <property type="molecule type" value="Genomic_DNA"/>
</dbReference>
<dbReference type="CDD" id="cd13705">
    <property type="entry name" value="PBP2_BvgS_D1"/>
    <property type="match status" value="1"/>
</dbReference>
<dbReference type="Gene3D" id="3.30.450.20">
    <property type="entry name" value="PAS domain"/>
    <property type="match status" value="1"/>
</dbReference>
<dbReference type="SMART" id="SM00448">
    <property type="entry name" value="REC"/>
    <property type="match status" value="1"/>
</dbReference>
<dbReference type="InterPro" id="IPR003594">
    <property type="entry name" value="HATPase_dom"/>
</dbReference>
<dbReference type="AlphaFoldDB" id="Q549V6"/>
<dbReference type="Gene3D" id="1.10.287.130">
    <property type="match status" value="1"/>
</dbReference>
<feature type="domain" description="HPt" evidence="24">
    <location>
        <begin position="1113"/>
        <end position="1208"/>
    </location>
</feature>
<evidence type="ECO:0000256" key="3">
    <source>
        <dbReference type="ARBA" id="ARBA00012438"/>
    </source>
</evidence>
<evidence type="ECO:0000256" key="12">
    <source>
        <dbReference type="ARBA" id="ARBA00022840"/>
    </source>
</evidence>
<dbReference type="Gene3D" id="3.40.50.2300">
    <property type="match status" value="1"/>
</dbReference>
<evidence type="ECO:0000256" key="14">
    <source>
        <dbReference type="ARBA" id="ARBA00023012"/>
    </source>
</evidence>
<dbReference type="Pfam" id="PF00512">
    <property type="entry name" value="HisKA"/>
    <property type="match status" value="1"/>
</dbReference>
<dbReference type="InterPro" id="IPR005467">
    <property type="entry name" value="His_kinase_dom"/>
</dbReference>
<dbReference type="SUPFAM" id="SSF55874">
    <property type="entry name" value="ATPase domain of HSP90 chaperone/DNA topoisomerase II/histidine kinase"/>
    <property type="match status" value="1"/>
</dbReference>
<feature type="modified residue" description="Phosphohistidine" evidence="16">
    <location>
        <position position="1152"/>
    </location>
</feature>
<keyword evidence="13 18" id="KW-1133">Transmembrane helix</keyword>
<dbReference type="GO" id="GO:0005886">
    <property type="term" value="C:plasma membrane"/>
    <property type="evidence" value="ECO:0007669"/>
    <property type="project" value="UniProtKB-SubCell"/>
</dbReference>
<keyword evidence="5" id="KW-0997">Cell inner membrane</keyword>
<keyword evidence="10" id="KW-0547">Nucleotide-binding</keyword>
<keyword evidence="9 19" id="KW-0732">Signal</keyword>
<dbReference type="PROSITE" id="PS50112">
    <property type="entry name" value="PAS"/>
    <property type="match status" value="1"/>
</dbReference>
<evidence type="ECO:0000256" key="16">
    <source>
        <dbReference type="PROSITE-ProRule" id="PRU00110"/>
    </source>
</evidence>
<dbReference type="SUPFAM" id="SSF53850">
    <property type="entry name" value="Periplasmic binding protein-like II"/>
    <property type="match status" value="2"/>
</dbReference>
<dbReference type="PANTHER" id="PTHR43047">
    <property type="entry name" value="TWO-COMPONENT HISTIDINE PROTEIN KINASE"/>
    <property type="match status" value="1"/>
</dbReference>
<dbReference type="Gene3D" id="3.40.190.10">
    <property type="entry name" value="Periplasmic binding protein-like II"/>
    <property type="match status" value="4"/>
</dbReference>
<feature type="domain" description="PAS" evidence="22">
    <location>
        <begin position="567"/>
        <end position="613"/>
    </location>
</feature>
<dbReference type="SMART" id="SM00387">
    <property type="entry name" value="HATPase_c"/>
    <property type="match status" value="1"/>
</dbReference>
<dbReference type="CDD" id="cd00082">
    <property type="entry name" value="HisKA"/>
    <property type="match status" value="1"/>
</dbReference>
<keyword evidence="12" id="KW-0067">ATP-binding</keyword>
<keyword evidence="11" id="KW-0418">Kinase</keyword>
<keyword evidence="6 17" id="KW-0597">Phosphoprotein</keyword>
<dbReference type="InterPro" id="IPR049871">
    <property type="entry name" value="BvgS-like_periplasmic2"/>
</dbReference>
<dbReference type="Pfam" id="PF00497">
    <property type="entry name" value="SBP_bac_3"/>
    <property type="match status" value="2"/>
</dbReference>
<dbReference type="PROSITE" id="PS50110">
    <property type="entry name" value="RESPONSE_REGULATORY"/>
    <property type="match status" value="1"/>
</dbReference>
<dbReference type="GO" id="GO:0000155">
    <property type="term" value="F:phosphorelay sensor kinase activity"/>
    <property type="evidence" value="ECO:0007669"/>
    <property type="project" value="InterPro"/>
</dbReference>
<dbReference type="PROSITE" id="PS50894">
    <property type="entry name" value="HPT"/>
    <property type="match status" value="1"/>
</dbReference>
<evidence type="ECO:0000256" key="1">
    <source>
        <dbReference type="ARBA" id="ARBA00000085"/>
    </source>
</evidence>
<evidence type="ECO:0000256" key="10">
    <source>
        <dbReference type="ARBA" id="ARBA00022741"/>
    </source>
</evidence>
<dbReference type="SMART" id="SM00073">
    <property type="entry name" value="HPT"/>
    <property type="match status" value="1"/>
</dbReference>
<dbReference type="PROSITE" id="PS50109">
    <property type="entry name" value="HIS_KIN"/>
    <property type="match status" value="1"/>
</dbReference>
<dbReference type="InterPro" id="IPR004358">
    <property type="entry name" value="Sig_transdc_His_kin-like_C"/>
</dbReference>
<dbReference type="EC" id="2.7.13.3" evidence="3"/>
<dbReference type="InterPro" id="IPR036097">
    <property type="entry name" value="HisK_dim/P_sf"/>
</dbReference>
<dbReference type="Pfam" id="PF08448">
    <property type="entry name" value="PAS_4"/>
    <property type="match status" value="1"/>
</dbReference>
<evidence type="ECO:0000256" key="6">
    <source>
        <dbReference type="ARBA" id="ARBA00022553"/>
    </source>
</evidence>
<feature type="transmembrane region" description="Helical" evidence="18">
    <location>
        <begin position="528"/>
        <end position="549"/>
    </location>
</feature>
<evidence type="ECO:0000256" key="18">
    <source>
        <dbReference type="SAM" id="Phobius"/>
    </source>
</evidence>
<dbReference type="PRINTS" id="PR00344">
    <property type="entry name" value="BCTRLSENSOR"/>
</dbReference>
<evidence type="ECO:0000256" key="2">
    <source>
        <dbReference type="ARBA" id="ARBA00004429"/>
    </source>
</evidence>
<dbReference type="CDD" id="cd13707">
    <property type="entry name" value="PBP2_BvgS_D2"/>
    <property type="match status" value="1"/>
</dbReference>
<keyword evidence="14" id="KW-0902">Two-component regulatory system</keyword>
<evidence type="ECO:0000256" key="19">
    <source>
        <dbReference type="SAM" id="SignalP"/>
    </source>
</evidence>
<evidence type="ECO:0000256" key="8">
    <source>
        <dbReference type="ARBA" id="ARBA00022692"/>
    </source>
</evidence>
<dbReference type="InterPro" id="IPR011006">
    <property type="entry name" value="CheY-like_superfamily"/>
</dbReference>
<evidence type="ECO:0000256" key="15">
    <source>
        <dbReference type="ARBA" id="ARBA00023136"/>
    </source>
</evidence>
<dbReference type="SUPFAM" id="SSF55785">
    <property type="entry name" value="PYP-like sensor domain (PAS domain)"/>
    <property type="match status" value="1"/>
</dbReference>
<dbReference type="Gene3D" id="3.30.565.10">
    <property type="entry name" value="Histidine kinase-like ATPase, C-terminal domain"/>
    <property type="match status" value="1"/>
</dbReference>
<dbReference type="SUPFAM" id="SSF47384">
    <property type="entry name" value="Homodimeric domain of signal transducing histidine kinase"/>
    <property type="match status" value="1"/>
</dbReference>
<evidence type="ECO:0000259" key="24">
    <source>
        <dbReference type="PROSITE" id="PS50894"/>
    </source>
</evidence>
<reference evidence="25" key="2">
    <citation type="submission" date="2004-04" db="EMBL/GenBank/DDBJ databases">
        <authorList>
            <person name="Saito A."/>
        </authorList>
    </citation>
    <scope>NUCLEOTIDE SEQUENCE</scope>
    <source>
        <strain evidence="25">BS</strain>
    </source>
</reference>
<dbReference type="InterPro" id="IPR001638">
    <property type="entry name" value="Solute-binding_3/MltF_N"/>
</dbReference>
<dbReference type="NCBIfam" id="TIGR00229">
    <property type="entry name" value="sensory_box"/>
    <property type="match status" value="1"/>
</dbReference>
<dbReference type="InterPro" id="IPR035965">
    <property type="entry name" value="PAS-like_dom_sf"/>
</dbReference>
<comment type="subcellular location">
    <subcellularLocation>
        <location evidence="2">Cell inner membrane</location>
        <topology evidence="2">Multi-pass membrane protein</topology>
    </subcellularLocation>
</comment>
<proteinExistence type="predicted"/>
<reference evidence="25" key="1">
    <citation type="submission" date="2004-04" db="EMBL/GenBank/DDBJ databases">
        <title>Pseudomonas sp. BS atcA, atcB, atcC, and atcR genes for L-cysteine biosynthetic pathway.</title>
        <authorList>
            <person name="Shiba T."/>
        </authorList>
    </citation>
    <scope>NUCLEOTIDE SEQUENCE</scope>
    <source>
        <strain evidence="25">BS</strain>
    </source>
</reference>
<dbReference type="InterPro" id="IPR000014">
    <property type="entry name" value="PAS"/>
</dbReference>
<dbReference type="SMART" id="SM00388">
    <property type="entry name" value="HisKA"/>
    <property type="match status" value="1"/>
</dbReference>
<feature type="domain" description="Histidine kinase" evidence="20">
    <location>
        <begin position="711"/>
        <end position="932"/>
    </location>
</feature>
<keyword evidence="8 18" id="KW-0812">Transmembrane</keyword>
<feature type="domain" description="Response regulatory" evidence="21">
    <location>
        <begin position="954"/>
        <end position="1073"/>
    </location>
</feature>
<evidence type="ECO:0000256" key="7">
    <source>
        <dbReference type="ARBA" id="ARBA00022679"/>
    </source>
</evidence>
<dbReference type="Pfam" id="PF01627">
    <property type="entry name" value="Hpt"/>
    <property type="match status" value="1"/>
</dbReference>
<protein>
    <recommendedName>
        <fullName evidence="3">histidine kinase</fullName>
        <ecNumber evidence="3">2.7.13.3</ecNumber>
    </recommendedName>
</protein>
<dbReference type="CDD" id="cd17546">
    <property type="entry name" value="REC_hyHK_CKI1_RcsC-like"/>
    <property type="match status" value="1"/>
</dbReference>
<dbReference type="Pfam" id="PF02518">
    <property type="entry name" value="HATPase_c"/>
    <property type="match status" value="1"/>
</dbReference>
<feature type="signal peptide" evidence="19">
    <location>
        <begin position="1"/>
        <end position="19"/>
    </location>
</feature>
<feature type="domain" description="PAC" evidence="23">
    <location>
        <begin position="640"/>
        <end position="693"/>
    </location>
</feature>
<dbReference type="InterPro" id="IPR013656">
    <property type="entry name" value="PAS_4"/>
</dbReference>
<keyword evidence="7" id="KW-0808">Transferase</keyword>
<dbReference type="InterPro" id="IPR000700">
    <property type="entry name" value="PAS-assoc_C"/>
</dbReference>
<evidence type="ECO:0000256" key="17">
    <source>
        <dbReference type="PROSITE-ProRule" id="PRU00169"/>
    </source>
</evidence>
<dbReference type="InterPro" id="IPR008207">
    <property type="entry name" value="Sig_transdc_His_kin_Hpt_dom"/>
</dbReference>
<evidence type="ECO:0000256" key="5">
    <source>
        <dbReference type="ARBA" id="ARBA00022519"/>
    </source>
</evidence>
<comment type="catalytic activity">
    <reaction evidence="1">
        <text>ATP + protein L-histidine = ADP + protein N-phospho-L-histidine.</text>
        <dbReference type="EC" id="2.7.13.3"/>
    </reaction>
</comment>
<dbReference type="FunFam" id="3.30.565.10:FF:000010">
    <property type="entry name" value="Sensor histidine kinase RcsC"/>
    <property type="match status" value="1"/>
</dbReference>
<evidence type="ECO:0000259" key="22">
    <source>
        <dbReference type="PROSITE" id="PS50112"/>
    </source>
</evidence>
<dbReference type="GO" id="GO:0005524">
    <property type="term" value="F:ATP binding"/>
    <property type="evidence" value="ECO:0007669"/>
    <property type="project" value="UniProtKB-KW"/>
</dbReference>
<dbReference type="PANTHER" id="PTHR43047:SF72">
    <property type="entry name" value="OSMOSENSING HISTIDINE PROTEIN KINASE SLN1"/>
    <property type="match status" value="1"/>
</dbReference>
<accession>Q549V6</accession>
<feature type="chain" id="PRO_5004249405" description="histidine kinase" evidence="19">
    <location>
        <begin position="20"/>
        <end position="1211"/>
    </location>
</feature>
<dbReference type="Pfam" id="PF00072">
    <property type="entry name" value="Response_reg"/>
    <property type="match status" value="1"/>
</dbReference>
<evidence type="ECO:0000256" key="9">
    <source>
        <dbReference type="ARBA" id="ARBA00022729"/>
    </source>
</evidence>
<dbReference type="InterPro" id="IPR049870">
    <property type="entry name" value="BvgS-like_periplasmic1"/>
</dbReference>
<evidence type="ECO:0000313" key="25">
    <source>
        <dbReference type="EMBL" id="BAD20690.1"/>
    </source>
</evidence>
<dbReference type="SMART" id="SM00062">
    <property type="entry name" value="PBPb"/>
    <property type="match status" value="2"/>
</dbReference>
<dbReference type="GO" id="GO:0009927">
    <property type="term" value="F:histidine phosphotransfer kinase activity"/>
    <property type="evidence" value="ECO:0007669"/>
    <property type="project" value="TreeGrafter"/>
</dbReference>
<dbReference type="InterPro" id="IPR003661">
    <property type="entry name" value="HisK_dim/P_dom"/>
</dbReference>
<feature type="modified residue" description="4-aspartylphosphate" evidence="17">
    <location>
        <position position="1003"/>
    </location>
</feature>
<dbReference type="CDD" id="cd00130">
    <property type="entry name" value="PAS"/>
    <property type="match status" value="1"/>
</dbReference>
<evidence type="ECO:0000256" key="13">
    <source>
        <dbReference type="ARBA" id="ARBA00022989"/>
    </source>
</evidence>